<gene>
    <name evidence="5" type="ORF">PBRA_001678</name>
    <name evidence="6" type="ORF">PLBR_LOCUS1098</name>
</gene>
<dbReference type="SUPFAM" id="SSF49899">
    <property type="entry name" value="Concanavalin A-like lectins/glucanases"/>
    <property type="match status" value="1"/>
</dbReference>
<dbReference type="CDD" id="cd02181">
    <property type="entry name" value="GH16_fungal_Lam16A_glucanase"/>
    <property type="match status" value="1"/>
</dbReference>
<protein>
    <recommendedName>
        <fullName evidence="4">GH16 domain-containing protein</fullName>
    </recommendedName>
</protein>
<reference evidence="5 7" key="1">
    <citation type="submission" date="2015-02" db="EMBL/GenBank/DDBJ databases">
        <authorList>
            <person name="Chooi Y.-H."/>
        </authorList>
    </citation>
    <scope>NUCLEOTIDE SEQUENCE [LARGE SCALE GENOMIC DNA]</scope>
    <source>
        <strain evidence="5">E3</strain>
    </source>
</reference>
<keyword evidence="6" id="KW-0496">Mitochondrion</keyword>
<dbReference type="Pfam" id="PF26113">
    <property type="entry name" value="GH16_XgeA"/>
    <property type="match status" value="1"/>
</dbReference>
<geneLocation type="mitochondrion" evidence="6"/>
<keyword evidence="2" id="KW-0472">Membrane</keyword>
<dbReference type="SMR" id="A0A0G4IZB3"/>
<dbReference type="Gene3D" id="2.60.120.200">
    <property type="match status" value="1"/>
</dbReference>
<name>A0A0G4IZB3_PLABS</name>
<feature type="domain" description="GH16" evidence="4">
    <location>
        <begin position="29"/>
        <end position="282"/>
    </location>
</feature>
<dbReference type="PANTHER" id="PTHR10963:SF24">
    <property type="entry name" value="GLYCOSIDASE C21B10.07-RELATED"/>
    <property type="match status" value="1"/>
</dbReference>
<reference evidence="6 8" key="2">
    <citation type="submission" date="2018-03" db="EMBL/GenBank/DDBJ databases">
        <authorList>
            <person name="Fogelqvist J."/>
        </authorList>
    </citation>
    <scope>NUCLEOTIDE SEQUENCE [LARGE SCALE GENOMIC DNA]</scope>
</reference>
<dbReference type="OrthoDB" id="192832at2759"/>
<dbReference type="GO" id="GO:0009251">
    <property type="term" value="P:glucan catabolic process"/>
    <property type="evidence" value="ECO:0007669"/>
    <property type="project" value="TreeGrafter"/>
</dbReference>
<feature type="chain" id="PRO_5033223979" description="GH16 domain-containing protein" evidence="3">
    <location>
        <begin position="24"/>
        <end position="396"/>
    </location>
</feature>
<evidence type="ECO:0000313" key="5">
    <source>
        <dbReference type="EMBL" id="CEP00625.1"/>
    </source>
</evidence>
<proteinExistence type="predicted"/>
<dbReference type="EMBL" id="OVEO01000002">
    <property type="protein sequence ID" value="SPQ93883.1"/>
    <property type="molecule type" value="Genomic_DNA"/>
</dbReference>
<evidence type="ECO:0000256" key="1">
    <source>
        <dbReference type="SAM" id="MobiDB-lite"/>
    </source>
</evidence>
<evidence type="ECO:0000313" key="8">
    <source>
        <dbReference type="Proteomes" id="UP000290189"/>
    </source>
</evidence>
<dbReference type="GO" id="GO:0004553">
    <property type="term" value="F:hydrolase activity, hydrolyzing O-glycosyl compounds"/>
    <property type="evidence" value="ECO:0007669"/>
    <property type="project" value="InterPro"/>
</dbReference>
<dbReference type="PANTHER" id="PTHR10963">
    <property type="entry name" value="GLYCOSYL HYDROLASE-RELATED"/>
    <property type="match status" value="1"/>
</dbReference>
<keyword evidence="2" id="KW-0812">Transmembrane</keyword>
<evidence type="ECO:0000313" key="6">
    <source>
        <dbReference type="EMBL" id="SPQ93883.1"/>
    </source>
</evidence>
<dbReference type="EMBL" id="CDSF01000101">
    <property type="protein sequence ID" value="CEP00625.1"/>
    <property type="molecule type" value="Genomic_DNA"/>
</dbReference>
<sequence>MSWAPGLALALLALSCAVRFTTALPAYTQTASWTSSNFLDQFDFFTGDDPTHGYVDYVDRLTASSGGLVPIVNNAQQLRADHTAIVSGNARGRRSVRLESKQQFNGGLFLLDLAHVPVGCGTWPAYWFLGPNWPSSGEVDVIEGVHNATSNVVSFHTGAGCTQAGARQQSATILSLNCSADAVGCGNRATTPASYGAEFNANGGGVYATLWDASGIAIWLFPRPAIPADIVQNAPRPDRWPTPMANLTFAPACTSSHFASMQIVFDLAFCGDDAGDPSVWAGSGCARRASNCTTFVRNNPSSFVDAYFAVNSLGVFQDASGAPGASPSSPSRDERGVAALVLTILVVLMCGMAIFCFVLVMQRRHRRLLFQNGTSEGDSERHRPPAGHPPLADAEV</sequence>
<evidence type="ECO:0000256" key="3">
    <source>
        <dbReference type="SAM" id="SignalP"/>
    </source>
</evidence>
<evidence type="ECO:0000256" key="2">
    <source>
        <dbReference type="SAM" id="Phobius"/>
    </source>
</evidence>
<organism evidence="5 7">
    <name type="scientific">Plasmodiophora brassicae</name>
    <name type="common">Clubroot disease agent</name>
    <dbReference type="NCBI Taxonomy" id="37360"/>
    <lineage>
        <taxon>Eukaryota</taxon>
        <taxon>Sar</taxon>
        <taxon>Rhizaria</taxon>
        <taxon>Endomyxa</taxon>
        <taxon>Phytomyxea</taxon>
        <taxon>Plasmodiophorida</taxon>
        <taxon>Plasmodiophoridae</taxon>
        <taxon>Plasmodiophora</taxon>
    </lineage>
</organism>
<dbReference type="OMA" id="NGPNWPE"/>
<keyword evidence="7" id="KW-1185">Reference proteome</keyword>
<dbReference type="PROSITE" id="PS51762">
    <property type="entry name" value="GH16_2"/>
    <property type="match status" value="1"/>
</dbReference>
<evidence type="ECO:0000259" key="4">
    <source>
        <dbReference type="PROSITE" id="PS51762"/>
    </source>
</evidence>
<accession>A0A0G4IZB3</accession>
<dbReference type="InterPro" id="IPR000757">
    <property type="entry name" value="Beta-glucanase-like"/>
</dbReference>
<dbReference type="AlphaFoldDB" id="A0A0G4IZB3"/>
<feature type="signal peptide" evidence="3">
    <location>
        <begin position="1"/>
        <end position="23"/>
    </location>
</feature>
<feature type="region of interest" description="Disordered" evidence="1">
    <location>
        <begin position="373"/>
        <end position="396"/>
    </location>
</feature>
<evidence type="ECO:0000313" key="7">
    <source>
        <dbReference type="Proteomes" id="UP000039324"/>
    </source>
</evidence>
<dbReference type="Proteomes" id="UP000039324">
    <property type="component" value="Unassembled WGS sequence"/>
</dbReference>
<keyword evidence="3" id="KW-0732">Signal</keyword>
<dbReference type="Proteomes" id="UP000290189">
    <property type="component" value="Unassembled WGS sequence"/>
</dbReference>
<keyword evidence="2" id="KW-1133">Transmembrane helix</keyword>
<dbReference type="InterPro" id="IPR050546">
    <property type="entry name" value="Glycosyl_Hydrlase_16"/>
</dbReference>
<dbReference type="STRING" id="37360.A0A0G4IZB3"/>
<dbReference type="InterPro" id="IPR013320">
    <property type="entry name" value="ConA-like_dom_sf"/>
</dbReference>
<feature type="transmembrane region" description="Helical" evidence="2">
    <location>
        <begin position="337"/>
        <end position="360"/>
    </location>
</feature>